<dbReference type="OrthoDB" id="9780744at2"/>
<dbReference type="Proteomes" id="UP000189339">
    <property type="component" value="Unassembled WGS sequence"/>
</dbReference>
<dbReference type="EMBL" id="MSCW01000006">
    <property type="protein sequence ID" value="ONF43776.1"/>
    <property type="molecule type" value="Genomic_DNA"/>
</dbReference>
<dbReference type="Gene3D" id="3.40.50.1820">
    <property type="entry name" value="alpha/beta hydrolase"/>
    <property type="match status" value="1"/>
</dbReference>
<organism evidence="2 3">
    <name type="scientific">Marinobacter lutaoensis</name>
    <dbReference type="NCBI Taxonomy" id="135739"/>
    <lineage>
        <taxon>Bacteria</taxon>
        <taxon>Pseudomonadati</taxon>
        <taxon>Pseudomonadota</taxon>
        <taxon>Gammaproteobacteria</taxon>
        <taxon>Pseudomonadales</taxon>
        <taxon>Marinobacteraceae</taxon>
        <taxon>Marinobacter</taxon>
    </lineage>
</organism>
<dbReference type="InterPro" id="IPR029058">
    <property type="entry name" value="AB_hydrolase_fold"/>
</dbReference>
<accession>A0A1V2DTS2</accession>
<feature type="domain" description="AB hydrolase-1" evidence="1">
    <location>
        <begin position="25"/>
        <end position="253"/>
    </location>
</feature>
<dbReference type="STRING" id="135739.BTO32_08975"/>
<dbReference type="RefSeq" id="WP_076724296.1">
    <property type="nucleotide sequence ID" value="NZ_MSCW01000006.1"/>
</dbReference>
<keyword evidence="3" id="KW-1185">Reference proteome</keyword>
<evidence type="ECO:0000313" key="2">
    <source>
        <dbReference type="EMBL" id="ONF43776.1"/>
    </source>
</evidence>
<reference evidence="2 3" key="1">
    <citation type="submission" date="2016-12" db="EMBL/GenBank/DDBJ databases">
        <title>Marinobacter lutaoensis whole genome sequencing.</title>
        <authorList>
            <person name="Verma A."/>
            <person name="Krishnamurthi S."/>
        </authorList>
    </citation>
    <scope>NUCLEOTIDE SEQUENCE [LARGE SCALE GENOMIC DNA]</scope>
    <source>
        <strain evidence="2 3">T5054</strain>
    </source>
</reference>
<keyword evidence="2" id="KW-0378">Hydrolase</keyword>
<evidence type="ECO:0000259" key="1">
    <source>
        <dbReference type="Pfam" id="PF12697"/>
    </source>
</evidence>
<protein>
    <submittedName>
        <fullName evidence="2">3-oxoadipate enol-lactone hydrolase</fullName>
    </submittedName>
</protein>
<dbReference type="AlphaFoldDB" id="A0A1V2DTS2"/>
<dbReference type="PANTHER" id="PTHR43798">
    <property type="entry name" value="MONOACYLGLYCEROL LIPASE"/>
    <property type="match status" value="1"/>
</dbReference>
<gene>
    <name evidence="2" type="ORF">BTO32_08975</name>
</gene>
<sequence length="262" mass="28101">MSFLEHQGRTLCYRLLGDPAKPLMLLAHPLGMNQTVWDEMLPALLGHFRTLTWDLPGHGSSSAWPEQAVTAADLAAEALTLAAVAGAERFHFVGTSIGGIIGQQLLCQAPERLDSVTLTNTGAVIGTPEAWQLRAGNVRARGLAAMAHEIVPRWFGAAAREQQPALLAGWTVAMARGDAHSYAQLCEMLAGTDFRDTLGRPDVPIRLVAGADDLATPPESLASLARITGAPSPEVLEHVGHVPSVECPERLAERLLRHPERE</sequence>
<dbReference type="PRINTS" id="PR00111">
    <property type="entry name" value="ABHYDROLASE"/>
</dbReference>
<dbReference type="GO" id="GO:0016787">
    <property type="term" value="F:hydrolase activity"/>
    <property type="evidence" value="ECO:0007669"/>
    <property type="project" value="UniProtKB-KW"/>
</dbReference>
<comment type="caution">
    <text evidence="2">The sequence shown here is derived from an EMBL/GenBank/DDBJ whole genome shotgun (WGS) entry which is preliminary data.</text>
</comment>
<name>A0A1V2DTS2_9GAMM</name>
<dbReference type="Pfam" id="PF12697">
    <property type="entry name" value="Abhydrolase_6"/>
    <property type="match status" value="1"/>
</dbReference>
<proteinExistence type="predicted"/>
<dbReference type="SUPFAM" id="SSF53474">
    <property type="entry name" value="alpha/beta-Hydrolases"/>
    <property type="match status" value="1"/>
</dbReference>
<evidence type="ECO:0000313" key="3">
    <source>
        <dbReference type="Proteomes" id="UP000189339"/>
    </source>
</evidence>
<dbReference type="InterPro" id="IPR050266">
    <property type="entry name" value="AB_hydrolase_sf"/>
</dbReference>
<dbReference type="InterPro" id="IPR000073">
    <property type="entry name" value="AB_hydrolase_1"/>
</dbReference>